<comment type="cofactor">
    <cofactor evidence="12">
        <name>Mg(2+)</name>
        <dbReference type="ChEBI" id="CHEBI:18420"/>
    </cofactor>
    <cofactor evidence="12">
        <name>Mn(2+)</name>
        <dbReference type="ChEBI" id="CHEBI:29035"/>
    </cofactor>
</comment>
<dbReference type="SMART" id="SM00532">
    <property type="entry name" value="LIGANc"/>
    <property type="match status" value="1"/>
</dbReference>
<dbReference type="EC" id="6.5.1.2" evidence="12"/>
<dbReference type="Pfam" id="PF01653">
    <property type="entry name" value="DNA_ligase_aden"/>
    <property type="match status" value="1"/>
</dbReference>
<gene>
    <name evidence="12" type="primary">ligA</name>
    <name evidence="15" type="ORF">HMPREF9709_01011</name>
</gene>
<dbReference type="OrthoDB" id="9759736at2"/>
<keyword evidence="9 12" id="KW-0234">DNA repair</keyword>
<dbReference type="EMBL" id="AGEI01000021">
    <property type="protein sequence ID" value="EHR34075.1"/>
    <property type="molecule type" value="Genomic_DNA"/>
</dbReference>
<dbReference type="InterPro" id="IPR013839">
    <property type="entry name" value="DNAligase_adenylation"/>
</dbReference>
<dbReference type="Pfam" id="PF12826">
    <property type="entry name" value="HHH_2"/>
    <property type="match status" value="1"/>
</dbReference>
<evidence type="ECO:0000256" key="12">
    <source>
        <dbReference type="HAMAP-Rule" id="MF_01588"/>
    </source>
</evidence>
<dbReference type="InterPro" id="IPR003583">
    <property type="entry name" value="Hlx-hairpin-Hlx_DNA-bd_motif"/>
</dbReference>
<keyword evidence="4 12" id="KW-0479">Metal-binding</keyword>
<evidence type="ECO:0000256" key="1">
    <source>
        <dbReference type="ARBA" id="ARBA00004067"/>
    </source>
</evidence>
<evidence type="ECO:0000256" key="6">
    <source>
        <dbReference type="ARBA" id="ARBA00022833"/>
    </source>
</evidence>
<feature type="binding site" evidence="12">
    <location>
        <position position="412"/>
    </location>
    <ligand>
        <name>Zn(2+)</name>
        <dbReference type="ChEBI" id="CHEBI:29105"/>
    </ligand>
</feature>
<sequence length="668" mass="76350">MDNIDIKERMRELIEKIKEYNYHYYTLDNSLVDDKEYDLIYDELKSLEIESGIVLDDSPTQIVGDQILDKFEKHTHLGRLYSLDKAQSFEQIEDWINRAERLRIQYNENATDKLPSLEYIVELKFDGLTINLTYRDGSLINAATRGNGIIGEEILPQVKTIKSIPEKIKFNGIIEIAGEGIMPISELEKYNQKNEIKLKNARNAAAGALRNLNVAETRKRNLDCYLYNITFSDPDPVSSQEEVFEFLKDNGFKVYPFIKKAKSFEEIVQIINEIGEMRKKIDVLTDGVVIKINDFRTREVLGYTNKFPRWAIAYKFEAEQYTTVVREVIWNVGRTGKVTPVALLDPVDIDGVTVSRATLNNYDDIQRKKVSIGSEVMIRRSNDVIPEILTAIDVENETDTIEIKKPIHCPYCNSELFYDNVHIYCQNSLNCKPQLNARITHFASRDAMNIEGLSEKTIEKMIEILNISEVDELYDLTKEDLFKLEGFKDKRAENILNSIENSKQANLDAFIYALGIPNVGIKTASDLVEEFGTLDKIRNATFEELVQVRDLGDITSKAIIDFFHDERINEALETLLSKGIVFNETKVEKSDELKDLTIVVTGTIEGYNRKEIEEKLTLMGAKVTSSVSKNTDILLAGEKAGSKLEKAQKNNVKIYQGKELDEFLKGIE</sequence>
<keyword evidence="8 12" id="KW-0520">NAD</keyword>
<evidence type="ECO:0000256" key="9">
    <source>
        <dbReference type="ARBA" id="ARBA00023204"/>
    </source>
</evidence>
<keyword evidence="5 12" id="KW-0227">DNA damage</keyword>
<feature type="binding site" evidence="12">
    <location>
        <position position="122"/>
    </location>
    <ligand>
        <name>NAD(+)</name>
        <dbReference type="ChEBI" id="CHEBI:57540"/>
    </ligand>
</feature>
<protein>
    <recommendedName>
        <fullName evidence="12">DNA ligase</fullName>
        <ecNumber evidence="12">6.5.1.2</ecNumber>
    </recommendedName>
    <alternativeName>
        <fullName evidence="12">Polydeoxyribonucleotide synthase [NAD(+)]</fullName>
    </alternativeName>
</protein>
<dbReference type="HAMAP" id="MF_01588">
    <property type="entry name" value="DNA_ligase_A"/>
    <property type="match status" value="1"/>
</dbReference>
<evidence type="ECO:0000259" key="14">
    <source>
        <dbReference type="PROSITE" id="PS50172"/>
    </source>
</evidence>
<dbReference type="RefSeq" id="WP_005398489.1">
    <property type="nucleotide sequence ID" value="NZ_JH601088.1"/>
</dbReference>
<evidence type="ECO:0000256" key="7">
    <source>
        <dbReference type="ARBA" id="ARBA00022842"/>
    </source>
</evidence>
<dbReference type="GO" id="GO:0003677">
    <property type="term" value="F:DNA binding"/>
    <property type="evidence" value="ECO:0007669"/>
    <property type="project" value="InterPro"/>
</dbReference>
<feature type="coiled-coil region" evidence="13">
    <location>
        <begin position="184"/>
        <end position="218"/>
    </location>
</feature>
<dbReference type="CDD" id="cd17748">
    <property type="entry name" value="BRCT_DNA_ligase_like"/>
    <property type="match status" value="1"/>
</dbReference>
<dbReference type="CDD" id="cd00114">
    <property type="entry name" value="LIGANc"/>
    <property type="match status" value="1"/>
</dbReference>
<evidence type="ECO:0000313" key="16">
    <source>
        <dbReference type="Proteomes" id="UP000004191"/>
    </source>
</evidence>
<dbReference type="Pfam" id="PF03120">
    <property type="entry name" value="OB_DNA_ligase"/>
    <property type="match status" value="1"/>
</dbReference>
<dbReference type="Gene3D" id="3.30.470.30">
    <property type="entry name" value="DNA ligase/mRNA capping enzyme"/>
    <property type="match status" value="1"/>
</dbReference>
<comment type="caution">
    <text evidence="15">The sequence shown here is derived from an EMBL/GenBank/DDBJ whole genome shotgun (WGS) entry which is preliminary data.</text>
</comment>
<dbReference type="PATRIC" id="fig|883114.3.peg.1001"/>
<evidence type="ECO:0000256" key="8">
    <source>
        <dbReference type="ARBA" id="ARBA00023027"/>
    </source>
</evidence>
<dbReference type="InterPro" id="IPR001679">
    <property type="entry name" value="DNA_ligase"/>
</dbReference>
<dbReference type="Pfam" id="PF14520">
    <property type="entry name" value="HHH_5"/>
    <property type="match status" value="1"/>
</dbReference>
<dbReference type="Gene3D" id="2.40.50.140">
    <property type="entry name" value="Nucleic acid-binding proteins"/>
    <property type="match status" value="1"/>
</dbReference>
<name>H3NNV0_9FIRM</name>
<comment type="similarity">
    <text evidence="12">Belongs to the NAD-dependent DNA ligase family. LigA subfamily.</text>
</comment>
<dbReference type="InterPro" id="IPR033136">
    <property type="entry name" value="DNA_ligase_CS"/>
</dbReference>
<evidence type="ECO:0000256" key="2">
    <source>
        <dbReference type="ARBA" id="ARBA00022598"/>
    </source>
</evidence>
<dbReference type="InterPro" id="IPR013840">
    <property type="entry name" value="DNAligase_N"/>
</dbReference>
<comment type="function">
    <text evidence="1 12">DNA ligase that catalyzes the formation of phosphodiester linkages between 5'-phosphoryl and 3'-hydroxyl groups in double-stranded DNA using NAD as a coenzyme and as the energy source for the reaction. It is essential for DNA replication and repair of damaged DNA.</text>
</comment>
<proteinExistence type="inferred from homology"/>
<dbReference type="InterPro" id="IPR001357">
    <property type="entry name" value="BRCT_dom"/>
</dbReference>
<dbReference type="SUPFAM" id="SSF52113">
    <property type="entry name" value="BRCT domain"/>
    <property type="match status" value="1"/>
</dbReference>
<evidence type="ECO:0000256" key="10">
    <source>
        <dbReference type="ARBA" id="ARBA00023211"/>
    </source>
</evidence>
<dbReference type="NCBIfam" id="NF005932">
    <property type="entry name" value="PRK07956.1"/>
    <property type="match status" value="1"/>
</dbReference>
<feature type="binding site" evidence="12">
    <location>
        <position position="145"/>
    </location>
    <ligand>
        <name>NAD(+)</name>
        <dbReference type="ChEBI" id="CHEBI:57540"/>
    </ligand>
</feature>
<evidence type="ECO:0000256" key="11">
    <source>
        <dbReference type="ARBA" id="ARBA00034005"/>
    </source>
</evidence>
<feature type="binding site" evidence="12">
    <location>
        <position position="409"/>
    </location>
    <ligand>
        <name>Zn(2+)</name>
        <dbReference type="ChEBI" id="CHEBI:29105"/>
    </ligand>
</feature>
<keyword evidence="16" id="KW-1185">Reference proteome</keyword>
<dbReference type="AlphaFoldDB" id="H3NNV0"/>
<dbReference type="Proteomes" id="UP000004191">
    <property type="component" value="Unassembled WGS sequence"/>
</dbReference>
<feature type="binding site" evidence="12">
    <location>
        <position position="179"/>
    </location>
    <ligand>
        <name>NAD(+)</name>
        <dbReference type="ChEBI" id="CHEBI:57540"/>
    </ligand>
</feature>
<evidence type="ECO:0000313" key="15">
    <source>
        <dbReference type="EMBL" id="EHR34075.1"/>
    </source>
</evidence>
<evidence type="ECO:0000256" key="5">
    <source>
        <dbReference type="ARBA" id="ARBA00022763"/>
    </source>
</evidence>
<keyword evidence="13" id="KW-0175">Coiled coil</keyword>
<evidence type="ECO:0000256" key="4">
    <source>
        <dbReference type="ARBA" id="ARBA00022723"/>
    </source>
</evidence>
<reference evidence="15 16" key="1">
    <citation type="submission" date="2012-01" db="EMBL/GenBank/DDBJ databases">
        <title>The Genome Sequence of Helcococcus kunzii ATCC 51366.</title>
        <authorList>
            <consortium name="The Broad Institute Genome Sequencing Platform"/>
            <person name="Earl A."/>
            <person name="Ward D."/>
            <person name="Feldgarden M."/>
            <person name="Gevers D."/>
            <person name="Huys G."/>
            <person name="Young S.K."/>
            <person name="Zeng Q."/>
            <person name="Gargeya S."/>
            <person name="Fitzgerald M."/>
            <person name="Haas B."/>
            <person name="Abouelleil A."/>
            <person name="Alvarado L."/>
            <person name="Arachchi H.M."/>
            <person name="Berlin A."/>
            <person name="Chapman S.B."/>
            <person name="Gearin G."/>
            <person name="Goldberg J."/>
            <person name="Griggs A."/>
            <person name="Gujja S."/>
            <person name="Hansen M."/>
            <person name="Heiman D."/>
            <person name="Howarth C."/>
            <person name="Larimer J."/>
            <person name="Lui A."/>
            <person name="MacDonald P.J.P."/>
            <person name="McCowen C."/>
            <person name="Montmayeur A."/>
            <person name="Murphy C."/>
            <person name="Neiman D."/>
            <person name="Pearson M."/>
            <person name="Priest M."/>
            <person name="Roberts A."/>
            <person name="Saif S."/>
            <person name="Shea T."/>
            <person name="Sisk P."/>
            <person name="Stolte C."/>
            <person name="Sykes S."/>
            <person name="Wortman J."/>
            <person name="Nusbaum C."/>
            <person name="Birren B."/>
        </authorList>
    </citation>
    <scope>NUCLEOTIDE SEQUENCE [LARGE SCALE GENOMIC DNA]</scope>
    <source>
        <strain evidence="15 16">ATCC 51366</strain>
    </source>
</reference>
<keyword evidence="2 12" id="KW-0436">Ligase</keyword>
<accession>H3NNV0</accession>
<dbReference type="InterPro" id="IPR010994">
    <property type="entry name" value="RuvA_2-like"/>
</dbReference>
<dbReference type="SUPFAM" id="SSF47781">
    <property type="entry name" value="RuvA domain 2-like"/>
    <property type="match status" value="1"/>
</dbReference>
<feature type="binding site" evidence="12">
    <location>
        <position position="425"/>
    </location>
    <ligand>
        <name>Zn(2+)</name>
        <dbReference type="ChEBI" id="CHEBI:29105"/>
    </ligand>
</feature>
<feature type="binding site" evidence="12">
    <location>
        <position position="291"/>
    </location>
    <ligand>
        <name>NAD(+)</name>
        <dbReference type="ChEBI" id="CHEBI:57540"/>
    </ligand>
</feature>
<keyword evidence="10 12" id="KW-0464">Manganese</keyword>
<dbReference type="NCBIfam" id="TIGR00575">
    <property type="entry name" value="dnlj"/>
    <property type="match status" value="1"/>
</dbReference>
<dbReference type="SMART" id="SM00278">
    <property type="entry name" value="HhH1"/>
    <property type="match status" value="4"/>
</dbReference>
<dbReference type="PROSITE" id="PS01056">
    <property type="entry name" value="DNA_LIGASE_N2"/>
    <property type="match status" value="1"/>
</dbReference>
<dbReference type="InterPro" id="IPR012340">
    <property type="entry name" value="NA-bd_OB-fold"/>
</dbReference>
<dbReference type="Gene3D" id="3.40.50.10190">
    <property type="entry name" value="BRCT domain"/>
    <property type="match status" value="1"/>
</dbReference>
<dbReference type="InterPro" id="IPR004150">
    <property type="entry name" value="NAD_DNA_ligase_OB"/>
</dbReference>
<dbReference type="SUPFAM" id="SSF50249">
    <property type="entry name" value="Nucleic acid-binding proteins"/>
    <property type="match status" value="1"/>
</dbReference>
<evidence type="ECO:0000256" key="13">
    <source>
        <dbReference type="SAM" id="Coils"/>
    </source>
</evidence>
<dbReference type="GO" id="GO:0006281">
    <property type="term" value="P:DNA repair"/>
    <property type="evidence" value="ECO:0007669"/>
    <property type="project" value="UniProtKB-KW"/>
</dbReference>
<dbReference type="SMART" id="SM00292">
    <property type="entry name" value="BRCT"/>
    <property type="match status" value="1"/>
</dbReference>
<dbReference type="FunFam" id="1.10.150.20:FF:000007">
    <property type="entry name" value="DNA ligase"/>
    <property type="match status" value="1"/>
</dbReference>
<dbReference type="GO" id="GO:0006260">
    <property type="term" value="P:DNA replication"/>
    <property type="evidence" value="ECO:0007669"/>
    <property type="project" value="UniProtKB-KW"/>
</dbReference>
<evidence type="ECO:0000256" key="3">
    <source>
        <dbReference type="ARBA" id="ARBA00022705"/>
    </source>
</evidence>
<organism evidence="15 16">
    <name type="scientific">Helcococcus kunzii ATCC 51366</name>
    <dbReference type="NCBI Taxonomy" id="883114"/>
    <lineage>
        <taxon>Bacteria</taxon>
        <taxon>Bacillati</taxon>
        <taxon>Bacillota</taxon>
        <taxon>Tissierellia</taxon>
        <taxon>Tissierellales</taxon>
        <taxon>Peptoniphilaceae</taxon>
        <taxon>Helcococcus</taxon>
    </lineage>
</organism>
<feature type="binding site" evidence="12">
    <location>
        <position position="315"/>
    </location>
    <ligand>
        <name>NAD(+)</name>
        <dbReference type="ChEBI" id="CHEBI:57540"/>
    </ligand>
</feature>
<dbReference type="InterPro" id="IPR041663">
    <property type="entry name" value="DisA/LigA_HHH"/>
</dbReference>
<dbReference type="Pfam" id="PF00533">
    <property type="entry name" value="BRCT"/>
    <property type="match status" value="1"/>
</dbReference>
<comment type="catalytic activity">
    <reaction evidence="11 12">
        <text>NAD(+) + (deoxyribonucleotide)n-3'-hydroxyl + 5'-phospho-(deoxyribonucleotide)m = (deoxyribonucleotide)n+m + AMP + beta-nicotinamide D-nucleotide.</text>
        <dbReference type="EC" id="6.5.1.2"/>
    </reaction>
</comment>
<feature type="active site" description="N6-AMP-lysine intermediate" evidence="12">
    <location>
        <position position="124"/>
    </location>
</feature>
<keyword evidence="3 12" id="KW-0235">DNA replication</keyword>
<dbReference type="STRING" id="883114.HMPREF9709_01011"/>
<keyword evidence="7 12" id="KW-0460">Magnesium</keyword>
<dbReference type="GO" id="GO:0046872">
    <property type="term" value="F:metal ion binding"/>
    <property type="evidence" value="ECO:0007669"/>
    <property type="project" value="UniProtKB-KW"/>
</dbReference>
<dbReference type="HOGENOM" id="CLU_007764_2_1_9"/>
<feature type="binding site" evidence="12">
    <location>
        <begin position="34"/>
        <end position="38"/>
    </location>
    <ligand>
        <name>NAD(+)</name>
        <dbReference type="ChEBI" id="CHEBI:57540"/>
    </ligand>
</feature>
<feature type="binding site" evidence="12">
    <location>
        <position position="431"/>
    </location>
    <ligand>
        <name>Zn(2+)</name>
        <dbReference type="ChEBI" id="CHEBI:29105"/>
    </ligand>
</feature>
<dbReference type="GO" id="GO:0003911">
    <property type="term" value="F:DNA ligase (NAD+) activity"/>
    <property type="evidence" value="ECO:0007669"/>
    <property type="project" value="UniProtKB-UniRule"/>
</dbReference>
<feature type="binding site" evidence="12">
    <location>
        <begin position="82"/>
        <end position="83"/>
    </location>
    <ligand>
        <name>NAD(+)</name>
        <dbReference type="ChEBI" id="CHEBI:57540"/>
    </ligand>
</feature>
<dbReference type="InterPro" id="IPR036420">
    <property type="entry name" value="BRCT_dom_sf"/>
</dbReference>
<dbReference type="Gene3D" id="1.10.287.610">
    <property type="entry name" value="Helix hairpin bin"/>
    <property type="match status" value="1"/>
</dbReference>
<dbReference type="Gene3D" id="1.10.150.20">
    <property type="entry name" value="5' to 3' exonuclease, C-terminal subdomain"/>
    <property type="match status" value="2"/>
</dbReference>
<dbReference type="eggNOG" id="COG0272">
    <property type="taxonomic scope" value="Bacteria"/>
</dbReference>
<keyword evidence="6 12" id="KW-0862">Zinc</keyword>
<dbReference type="PROSITE" id="PS50172">
    <property type="entry name" value="BRCT"/>
    <property type="match status" value="1"/>
</dbReference>
<dbReference type="SUPFAM" id="SSF56091">
    <property type="entry name" value="DNA ligase/mRNA capping enzyme, catalytic domain"/>
    <property type="match status" value="1"/>
</dbReference>
<dbReference type="GeneID" id="96999004"/>
<feature type="domain" description="BRCT" evidence="14">
    <location>
        <begin position="588"/>
        <end position="654"/>
    </location>
</feature>
<dbReference type="PIRSF" id="PIRSF001604">
    <property type="entry name" value="LigA"/>
    <property type="match status" value="1"/>
</dbReference>